<evidence type="ECO:0000313" key="1">
    <source>
        <dbReference type="EMBL" id="KAF2308623.1"/>
    </source>
</evidence>
<reference evidence="1 2" key="1">
    <citation type="journal article" date="2020" name="Mol. Plant">
        <title>The Chromosome-Based Rubber Tree Genome Provides New Insights into Spurge Genome Evolution and Rubber Biosynthesis.</title>
        <authorList>
            <person name="Liu J."/>
            <person name="Shi C."/>
            <person name="Shi C.C."/>
            <person name="Li W."/>
            <person name="Zhang Q.J."/>
            <person name="Zhang Y."/>
            <person name="Li K."/>
            <person name="Lu H.F."/>
            <person name="Shi C."/>
            <person name="Zhu S.T."/>
            <person name="Xiao Z.Y."/>
            <person name="Nan H."/>
            <person name="Yue Y."/>
            <person name="Zhu X.G."/>
            <person name="Wu Y."/>
            <person name="Hong X.N."/>
            <person name="Fan G.Y."/>
            <person name="Tong Y."/>
            <person name="Zhang D."/>
            <person name="Mao C.L."/>
            <person name="Liu Y.L."/>
            <person name="Hao S.J."/>
            <person name="Liu W.Q."/>
            <person name="Lv M.Q."/>
            <person name="Zhang H.B."/>
            <person name="Liu Y."/>
            <person name="Hu-Tang G.R."/>
            <person name="Wang J.P."/>
            <person name="Wang J.H."/>
            <person name="Sun Y.H."/>
            <person name="Ni S.B."/>
            <person name="Chen W.B."/>
            <person name="Zhang X.C."/>
            <person name="Jiao Y.N."/>
            <person name="Eichler E.E."/>
            <person name="Li G.H."/>
            <person name="Liu X."/>
            <person name="Gao L.Z."/>
        </authorList>
    </citation>
    <scope>NUCLEOTIDE SEQUENCE [LARGE SCALE GENOMIC DNA]</scope>
    <source>
        <strain evidence="2">cv. GT1</strain>
        <tissue evidence="1">Leaf</tissue>
    </source>
</reference>
<dbReference type="EMBL" id="JAAGAX010000007">
    <property type="protein sequence ID" value="KAF2308623.1"/>
    <property type="molecule type" value="Genomic_DNA"/>
</dbReference>
<evidence type="ECO:0008006" key="3">
    <source>
        <dbReference type="Google" id="ProtNLM"/>
    </source>
</evidence>
<accession>A0A6A6M869</accession>
<name>A0A6A6M869_HEVBR</name>
<evidence type="ECO:0000313" key="2">
    <source>
        <dbReference type="Proteomes" id="UP000467840"/>
    </source>
</evidence>
<dbReference type="AlphaFoldDB" id="A0A6A6M869"/>
<protein>
    <recommendedName>
        <fullName evidence="3">Endonuclease/exonuclease/phosphatase domain-containing protein</fullName>
    </recommendedName>
</protein>
<sequence>MSFVRYQLRTMSDGQEIEQQDGNFLKSALRSGHAWGKYDGLATFCYFCEKCEHSLKSYINVVRGEGVWKGMVNEDGDSSSMHWVMEDEGIIKRLSLYLEQEHGQNTVGNIHERLDFRRLDFSIDHLVRSGSDHCPVRISWDLSK</sequence>
<comment type="caution">
    <text evidence="1">The sequence shown here is derived from an EMBL/GenBank/DDBJ whole genome shotgun (WGS) entry which is preliminary data.</text>
</comment>
<proteinExistence type="predicted"/>
<organism evidence="1 2">
    <name type="scientific">Hevea brasiliensis</name>
    <name type="common">Para rubber tree</name>
    <name type="synonym">Siphonia brasiliensis</name>
    <dbReference type="NCBI Taxonomy" id="3981"/>
    <lineage>
        <taxon>Eukaryota</taxon>
        <taxon>Viridiplantae</taxon>
        <taxon>Streptophyta</taxon>
        <taxon>Embryophyta</taxon>
        <taxon>Tracheophyta</taxon>
        <taxon>Spermatophyta</taxon>
        <taxon>Magnoliopsida</taxon>
        <taxon>eudicotyledons</taxon>
        <taxon>Gunneridae</taxon>
        <taxon>Pentapetalae</taxon>
        <taxon>rosids</taxon>
        <taxon>fabids</taxon>
        <taxon>Malpighiales</taxon>
        <taxon>Euphorbiaceae</taxon>
        <taxon>Crotonoideae</taxon>
        <taxon>Micrandreae</taxon>
        <taxon>Hevea</taxon>
    </lineage>
</organism>
<keyword evidence="2" id="KW-1185">Reference proteome</keyword>
<gene>
    <name evidence="1" type="ORF">GH714_011465</name>
</gene>
<dbReference type="Proteomes" id="UP000467840">
    <property type="component" value="Chromosome 17"/>
</dbReference>